<evidence type="ECO:0000313" key="4">
    <source>
        <dbReference type="EMBL" id="MFF0455066.1"/>
    </source>
</evidence>
<proteinExistence type="predicted"/>
<sequence length="300" mass="29729">MRITILGTGTLAEALGRRWAHAGHEITVAGRSVEKARQLAQRLGTGARAVPLAEIAPVPADGNFGPDAEATDTAPAAVDAGAAGTAGAAGWSAAATDSRSAVGADSHSAADSDSRPVADVGSHSAAGAGSEANLGTAAWAGAEAVLLAVAYTGVEEILRAVGAPGGALSGLTLIDATNAIDHGVGVLRVPPGTSHAQRVAELAPGARVVKAFHLFPSEQWAAAESADTGTTHLPPSVTICGDDAAALRTTEELVRDVGAEPVVLGGLDRARQLEEAAGFVISLAFSGVDPSRAVPAMPTS</sequence>
<name>A0ABW6NIR7_9NOCA</name>
<dbReference type="Proteomes" id="UP001601521">
    <property type="component" value="Unassembled WGS sequence"/>
</dbReference>
<evidence type="ECO:0000313" key="5">
    <source>
        <dbReference type="Proteomes" id="UP001601521"/>
    </source>
</evidence>
<dbReference type="PANTHER" id="PTHR14239">
    <property type="entry name" value="DUDULIN-RELATED"/>
    <property type="match status" value="1"/>
</dbReference>
<evidence type="ECO:0000256" key="2">
    <source>
        <dbReference type="SAM" id="MobiDB-lite"/>
    </source>
</evidence>
<keyword evidence="1" id="KW-0560">Oxidoreductase</keyword>
<protein>
    <submittedName>
        <fullName evidence="4">NADPH-dependent F420 reductase</fullName>
    </submittedName>
</protein>
<evidence type="ECO:0000259" key="3">
    <source>
        <dbReference type="Pfam" id="PF03807"/>
    </source>
</evidence>
<dbReference type="InterPro" id="IPR036291">
    <property type="entry name" value="NAD(P)-bd_dom_sf"/>
</dbReference>
<feature type="domain" description="Pyrroline-5-carboxylate reductase catalytic N-terminal" evidence="3">
    <location>
        <begin position="2"/>
        <end position="55"/>
    </location>
</feature>
<evidence type="ECO:0000256" key="1">
    <source>
        <dbReference type="ARBA" id="ARBA00023002"/>
    </source>
</evidence>
<reference evidence="4 5" key="1">
    <citation type="submission" date="2024-10" db="EMBL/GenBank/DDBJ databases">
        <title>The Natural Products Discovery Center: Release of the First 8490 Sequenced Strains for Exploring Actinobacteria Biosynthetic Diversity.</title>
        <authorList>
            <person name="Kalkreuter E."/>
            <person name="Kautsar S.A."/>
            <person name="Yang D."/>
            <person name="Bader C.D."/>
            <person name="Teijaro C.N."/>
            <person name="Fluegel L."/>
            <person name="Davis C.M."/>
            <person name="Simpson J.R."/>
            <person name="Lauterbach L."/>
            <person name="Steele A.D."/>
            <person name="Gui C."/>
            <person name="Meng S."/>
            <person name="Li G."/>
            <person name="Viehrig K."/>
            <person name="Ye F."/>
            <person name="Su P."/>
            <person name="Kiefer A.F."/>
            <person name="Nichols A."/>
            <person name="Cepeda A.J."/>
            <person name="Yan W."/>
            <person name="Fan B."/>
            <person name="Jiang Y."/>
            <person name="Adhikari A."/>
            <person name="Zheng C.-J."/>
            <person name="Schuster L."/>
            <person name="Cowan T.M."/>
            <person name="Smanski M.J."/>
            <person name="Chevrette M.G."/>
            <person name="De Carvalho L.P.S."/>
            <person name="Shen B."/>
        </authorList>
    </citation>
    <scope>NUCLEOTIDE SEQUENCE [LARGE SCALE GENOMIC DNA]</scope>
    <source>
        <strain evidence="4 5">NPDC004550</strain>
    </source>
</reference>
<dbReference type="PANTHER" id="PTHR14239:SF10">
    <property type="entry name" value="REDUCTASE"/>
    <property type="match status" value="1"/>
</dbReference>
<organism evidence="4 5">
    <name type="scientific">Nocardia africana</name>
    <dbReference type="NCBI Taxonomy" id="134964"/>
    <lineage>
        <taxon>Bacteria</taxon>
        <taxon>Bacillati</taxon>
        <taxon>Actinomycetota</taxon>
        <taxon>Actinomycetes</taxon>
        <taxon>Mycobacteriales</taxon>
        <taxon>Nocardiaceae</taxon>
        <taxon>Nocardia</taxon>
    </lineage>
</organism>
<dbReference type="RefSeq" id="WP_387251953.1">
    <property type="nucleotide sequence ID" value="NZ_JBIALX010000006.1"/>
</dbReference>
<dbReference type="InterPro" id="IPR028939">
    <property type="entry name" value="P5C_Rdtase_cat_N"/>
</dbReference>
<comment type="caution">
    <text evidence="4">The sequence shown here is derived from an EMBL/GenBank/DDBJ whole genome shotgun (WGS) entry which is preliminary data.</text>
</comment>
<dbReference type="SUPFAM" id="SSF51735">
    <property type="entry name" value="NAD(P)-binding Rossmann-fold domains"/>
    <property type="match status" value="2"/>
</dbReference>
<dbReference type="InterPro" id="IPR051267">
    <property type="entry name" value="STEAP_metalloreductase"/>
</dbReference>
<accession>A0ABW6NIR7</accession>
<feature type="region of interest" description="Disordered" evidence="2">
    <location>
        <begin position="102"/>
        <end position="126"/>
    </location>
</feature>
<dbReference type="Pfam" id="PF03807">
    <property type="entry name" value="F420_oxidored"/>
    <property type="match status" value="1"/>
</dbReference>
<dbReference type="EMBL" id="JBIALX010000006">
    <property type="protein sequence ID" value="MFF0455066.1"/>
    <property type="molecule type" value="Genomic_DNA"/>
</dbReference>
<keyword evidence="5" id="KW-1185">Reference proteome</keyword>
<gene>
    <name evidence="4" type="ORF">ACFYTH_17010</name>
</gene>
<dbReference type="Gene3D" id="3.40.50.720">
    <property type="entry name" value="NAD(P)-binding Rossmann-like Domain"/>
    <property type="match status" value="2"/>
</dbReference>